<dbReference type="Pfam" id="PF08982">
    <property type="entry name" value="AtaL"/>
    <property type="match status" value="1"/>
</dbReference>
<dbReference type="OrthoDB" id="2320332at2759"/>
<dbReference type="SUPFAM" id="SSF55961">
    <property type="entry name" value="Bet v1-like"/>
    <property type="match status" value="1"/>
</dbReference>
<gene>
    <name evidence="1" type="ORF">WOLCODRAFT_139449</name>
</gene>
<dbReference type="InterPro" id="IPR023393">
    <property type="entry name" value="START-like_dom_sf"/>
</dbReference>
<dbReference type="OMA" id="FEWRHPD"/>
<protein>
    <recommendedName>
        <fullName evidence="3">DUF1857-domain-containing protein</fullName>
    </recommendedName>
</protein>
<accession>A0A2H3JD04</accession>
<dbReference type="InterPro" id="IPR015075">
    <property type="entry name" value="AtaL"/>
</dbReference>
<dbReference type="AlphaFoldDB" id="A0A2H3JD04"/>
<dbReference type="Proteomes" id="UP000218811">
    <property type="component" value="Unassembled WGS sequence"/>
</dbReference>
<organism evidence="1 2">
    <name type="scientific">Wolfiporia cocos (strain MD-104)</name>
    <name type="common">Brown rot fungus</name>
    <dbReference type="NCBI Taxonomy" id="742152"/>
    <lineage>
        <taxon>Eukaryota</taxon>
        <taxon>Fungi</taxon>
        <taxon>Dikarya</taxon>
        <taxon>Basidiomycota</taxon>
        <taxon>Agaricomycotina</taxon>
        <taxon>Agaricomycetes</taxon>
        <taxon>Polyporales</taxon>
        <taxon>Phaeolaceae</taxon>
        <taxon>Wolfiporia</taxon>
    </lineage>
</organism>
<evidence type="ECO:0000313" key="2">
    <source>
        <dbReference type="Proteomes" id="UP000218811"/>
    </source>
</evidence>
<proteinExistence type="predicted"/>
<evidence type="ECO:0000313" key="1">
    <source>
        <dbReference type="EMBL" id="PCH34574.1"/>
    </source>
</evidence>
<name>A0A2H3JD04_WOLCO</name>
<reference evidence="1 2" key="1">
    <citation type="journal article" date="2012" name="Science">
        <title>The Paleozoic origin of enzymatic lignin decomposition reconstructed from 31 fungal genomes.</title>
        <authorList>
            <person name="Floudas D."/>
            <person name="Binder M."/>
            <person name="Riley R."/>
            <person name="Barry K."/>
            <person name="Blanchette R.A."/>
            <person name="Henrissat B."/>
            <person name="Martinez A.T."/>
            <person name="Otillar R."/>
            <person name="Spatafora J.W."/>
            <person name="Yadav J.S."/>
            <person name="Aerts A."/>
            <person name="Benoit I."/>
            <person name="Boyd A."/>
            <person name="Carlson A."/>
            <person name="Copeland A."/>
            <person name="Coutinho P.M."/>
            <person name="de Vries R.P."/>
            <person name="Ferreira P."/>
            <person name="Findley K."/>
            <person name="Foster B."/>
            <person name="Gaskell J."/>
            <person name="Glotzer D."/>
            <person name="Gorecki P."/>
            <person name="Heitman J."/>
            <person name="Hesse C."/>
            <person name="Hori C."/>
            <person name="Igarashi K."/>
            <person name="Jurgens J.A."/>
            <person name="Kallen N."/>
            <person name="Kersten P."/>
            <person name="Kohler A."/>
            <person name="Kuees U."/>
            <person name="Kumar T.K.A."/>
            <person name="Kuo A."/>
            <person name="LaButti K."/>
            <person name="Larrondo L.F."/>
            <person name="Lindquist E."/>
            <person name="Ling A."/>
            <person name="Lombard V."/>
            <person name="Lucas S."/>
            <person name="Lundell T."/>
            <person name="Martin R."/>
            <person name="McLaughlin D.J."/>
            <person name="Morgenstern I."/>
            <person name="Morin E."/>
            <person name="Murat C."/>
            <person name="Nagy L.G."/>
            <person name="Nolan M."/>
            <person name="Ohm R.A."/>
            <person name="Patyshakuliyeva A."/>
            <person name="Rokas A."/>
            <person name="Ruiz-Duenas F.J."/>
            <person name="Sabat G."/>
            <person name="Salamov A."/>
            <person name="Samejima M."/>
            <person name="Schmutz J."/>
            <person name="Slot J.C."/>
            <person name="St John F."/>
            <person name="Stenlid J."/>
            <person name="Sun H."/>
            <person name="Sun S."/>
            <person name="Syed K."/>
            <person name="Tsang A."/>
            <person name="Wiebenga A."/>
            <person name="Young D."/>
            <person name="Pisabarro A."/>
            <person name="Eastwood D.C."/>
            <person name="Martin F."/>
            <person name="Cullen D."/>
            <person name="Grigoriev I.V."/>
            <person name="Hibbett D.S."/>
        </authorList>
    </citation>
    <scope>NUCLEOTIDE SEQUENCE [LARGE SCALE GENOMIC DNA]</scope>
    <source>
        <strain evidence="1 2">MD-104</strain>
    </source>
</reference>
<evidence type="ECO:0008006" key="3">
    <source>
        <dbReference type="Google" id="ProtNLM"/>
    </source>
</evidence>
<sequence length="160" mass="17917">MRSVAVTLPVNSPDEAIKLTKGQVYEGLKVKARDPIRFVSVISSCEILEEHETGLLRRVQFEDKPAPVHERIEYYPPSQATFTMFDPDSGEQLAFITNIVSTSTGGELFLTFTFVIGENGPLDVGTDAERKESEQEKLGIDTIARTLQVVREMVRTKEIE</sequence>
<dbReference type="EMBL" id="KB467832">
    <property type="protein sequence ID" value="PCH34574.1"/>
    <property type="molecule type" value="Genomic_DNA"/>
</dbReference>
<keyword evidence="2" id="KW-1185">Reference proteome</keyword>
<dbReference type="Gene3D" id="3.30.530.20">
    <property type="match status" value="1"/>
</dbReference>
<dbReference type="STRING" id="742152.A0A2H3JD04"/>